<evidence type="ECO:0008006" key="3">
    <source>
        <dbReference type="Google" id="ProtNLM"/>
    </source>
</evidence>
<dbReference type="Pfam" id="PF08737">
    <property type="entry name" value="Rgp1"/>
    <property type="match status" value="2"/>
</dbReference>
<proteinExistence type="predicted"/>
<dbReference type="EMBL" id="CALNXI010001834">
    <property type="protein sequence ID" value="CAH3177989.1"/>
    <property type="molecule type" value="Genomic_DNA"/>
</dbReference>
<evidence type="ECO:0000313" key="1">
    <source>
        <dbReference type="EMBL" id="CAH3177989.1"/>
    </source>
</evidence>
<comment type="caution">
    <text evidence="1">The sequence shown here is derived from an EMBL/GenBank/DDBJ whole genome shotgun (WGS) entry which is preliminary data.</text>
</comment>
<accession>A0ABN8RHC8</accession>
<organism evidence="1 2">
    <name type="scientific">Porites evermanni</name>
    <dbReference type="NCBI Taxonomy" id="104178"/>
    <lineage>
        <taxon>Eukaryota</taxon>
        <taxon>Metazoa</taxon>
        <taxon>Cnidaria</taxon>
        <taxon>Anthozoa</taxon>
        <taxon>Hexacorallia</taxon>
        <taxon>Scleractinia</taxon>
        <taxon>Fungiina</taxon>
        <taxon>Poritidae</taxon>
        <taxon>Porites</taxon>
    </lineage>
</organism>
<name>A0ABN8RHC8_9CNID</name>
<dbReference type="PANTHER" id="PTHR12507">
    <property type="entry name" value="REDUCED GROWTH PHENOTYPE 1 RGP1, YEAST -RELATED"/>
    <property type="match status" value="1"/>
</dbReference>
<gene>
    <name evidence="1" type="ORF">PEVE_00011539</name>
</gene>
<dbReference type="Proteomes" id="UP001159427">
    <property type="component" value="Unassembled WGS sequence"/>
</dbReference>
<evidence type="ECO:0000313" key="2">
    <source>
        <dbReference type="Proteomes" id="UP001159427"/>
    </source>
</evidence>
<reference evidence="1 2" key="1">
    <citation type="submission" date="2022-05" db="EMBL/GenBank/DDBJ databases">
        <authorList>
            <consortium name="Genoscope - CEA"/>
            <person name="William W."/>
        </authorList>
    </citation>
    <scope>NUCLEOTIDE SEQUENCE [LARGE SCALE GENOMIC DNA]</scope>
</reference>
<dbReference type="InterPro" id="IPR014848">
    <property type="entry name" value="Rgp1"/>
</dbReference>
<protein>
    <recommendedName>
        <fullName evidence="3">RAB6A-GEF complex partner protein 2</fullName>
    </recommendedName>
</protein>
<keyword evidence="2" id="KW-1185">Reference proteome</keyword>
<sequence>MQENKLLSAVLTMIEVKARLLRGSVFFAGECIECEIIFTNTASIKEGKCSETSNHAFNNECMKENSGTDRLAWASAQIHCQCTVNESRVKLPSRTDRMSDQFTLNSTSSCTSFVPSRGEEGRCLMSTQPKILFCDLELAPGESKNYFYSDTIPFDGAPSYKGHAVKYSYKITVGTSRVQGHSVLLRLPFRIMVLQGLGELEHFLNKEENSHNPFLENSSPKTSLLDLAVEILTTITSRRNPHVYNIVSDRGTVGKFCLFKSAYRIGEEIVGSFDFSDSVIVCQKFSVVLQSEEHIPEDSRNPSRPESSDVTYSSFTSIQESCLHTKKTHLVLPIPFTACPEFVSDLVCLRWRLHFEFVLASTPLPAGASPVQLTSRYTDIATWQGPADVDVETMTWDLPIKILPTNPLHASSISTSRTRNTVVF</sequence>